<evidence type="ECO:0000313" key="2">
    <source>
        <dbReference type="EMBL" id="CAF1581138.1"/>
    </source>
</evidence>
<sequence>MFKSELDSTQTKYLLTICQQELKDIEEEYADDGVVIISKIHNGEVLAPEYLKDRTEYRLGELILQLGAITYDYRTEMCPAVVDKETVRLAATARRYNCRSEIEVQTFHKIFTVPKATVDDNIEQSDVFCDSPLVFMKASV</sequence>
<keyword evidence="5" id="KW-1185">Reference proteome</keyword>
<evidence type="ECO:0000313" key="3">
    <source>
        <dbReference type="EMBL" id="CAF4293974.1"/>
    </source>
</evidence>
<dbReference type="EMBL" id="CAJOBA010056657">
    <property type="protein sequence ID" value="CAF4293974.1"/>
    <property type="molecule type" value="Genomic_DNA"/>
</dbReference>
<dbReference type="EMBL" id="CAJNOQ010031653">
    <property type="protein sequence ID" value="CAF1581138.1"/>
    <property type="molecule type" value="Genomic_DNA"/>
</dbReference>
<organism evidence="2 5">
    <name type="scientific">Didymodactylos carnosus</name>
    <dbReference type="NCBI Taxonomy" id="1234261"/>
    <lineage>
        <taxon>Eukaryota</taxon>
        <taxon>Metazoa</taxon>
        <taxon>Spiralia</taxon>
        <taxon>Gnathifera</taxon>
        <taxon>Rotifera</taxon>
        <taxon>Eurotatoria</taxon>
        <taxon>Bdelloidea</taxon>
        <taxon>Philodinida</taxon>
        <taxon>Philodinidae</taxon>
        <taxon>Didymodactylos</taxon>
    </lineage>
</organism>
<accession>A0A815Z7A5</accession>
<dbReference type="Proteomes" id="UP000677228">
    <property type="component" value="Unassembled WGS sequence"/>
</dbReference>
<dbReference type="Proteomes" id="UP000682733">
    <property type="component" value="Unassembled WGS sequence"/>
</dbReference>
<dbReference type="AlphaFoldDB" id="A0A815Z7A5"/>
<proteinExistence type="predicted"/>
<feature type="non-terminal residue" evidence="2">
    <location>
        <position position="1"/>
    </location>
</feature>
<dbReference type="Proteomes" id="UP000681722">
    <property type="component" value="Unassembled WGS sequence"/>
</dbReference>
<reference evidence="2" key="1">
    <citation type="submission" date="2021-02" db="EMBL/GenBank/DDBJ databases">
        <authorList>
            <person name="Nowell W R."/>
        </authorList>
    </citation>
    <scope>NUCLEOTIDE SEQUENCE</scope>
</reference>
<protein>
    <submittedName>
        <fullName evidence="2">Uncharacterized protein</fullName>
    </submittedName>
</protein>
<name>A0A815Z7A5_9BILA</name>
<evidence type="ECO:0000313" key="5">
    <source>
        <dbReference type="Proteomes" id="UP000663829"/>
    </source>
</evidence>
<gene>
    <name evidence="2" type="ORF">GPM918_LOCUS41100</name>
    <name evidence="1" type="ORF">OVA965_LOCUS37145</name>
    <name evidence="4" type="ORF">SRO942_LOCUS42113</name>
    <name evidence="3" type="ORF">TMI583_LOCUS38202</name>
</gene>
<comment type="caution">
    <text evidence="2">The sequence shown here is derived from an EMBL/GenBank/DDBJ whole genome shotgun (WGS) entry which is preliminary data.</text>
</comment>
<dbReference type="EMBL" id="CAJNOK010034619">
    <property type="protein sequence ID" value="CAF1505742.1"/>
    <property type="molecule type" value="Genomic_DNA"/>
</dbReference>
<evidence type="ECO:0000313" key="4">
    <source>
        <dbReference type="EMBL" id="CAF4448731.1"/>
    </source>
</evidence>
<dbReference type="Proteomes" id="UP000663829">
    <property type="component" value="Unassembled WGS sequence"/>
</dbReference>
<evidence type="ECO:0000313" key="1">
    <source>
        <dbReference type="EMBL" id="CAF1505742.1"/>
    </source>
</evidence>
<dbReference type="EMBL" id="CAJOBC010097619">
    <property type="protein sequence ID" value="CAF4448731.1"/>
    <property type="molecule type" value="Genomic_DNA"/>
</dbReference>